<feature type="transmembrane region" description="Helical" evidence="2">
    <location>
        <begin position="192"/>
        <end position="214"/>
    </location>
</feature>
<feature type="transmembrane region" description="Helical" evidence="2">
    <location>
        <begin position="109"/>
        <end position="130"/>
    </location>
</feature>
<dbReference type="Proteomes" id="UP001381693">
    <property type="component" value="Unassembled WGS sequence"/>
</dbReference>
<keyword evidence="2" id="KW-0812">Transmembrane</keyword>
<feature type="compositionally biased region" description="Low complexity" evidence="1">
    <location>
        <begin position="54"/>
        <end position="65"/>
    </location>
</feature>
<gene>
    <name evidence="3" type="ORF">SK128_009316</name>
</gene>
<keyword evidence="4" id="KW-1185">Reference proteome</keyword>
<keyword evidence="2" id="KW-0472">Membrane</keyword>
<proteinExistence type="predicted"/>
<sequence length="430" mass="48638">MAVSTEEKFLFYIKVSLQIFGLLPYRFSEYGNIQESRHLPGLKTYPRHTRDYPESQGPTSSPGPSQDFLKVHQSPTVACTQSKSNCFLAEKASPGCKELCQDPIFSPSLFTLSLAIIGSYIPGSYIFYLLVMCMDGSSAGGLALRLSLFLAFLSFSVGETFVFCKSKTLVSLVQKIGCIVSRDRECKIKRHLFLEAFFVVVLCLGLSCMKLLLGFKYLDAFSLLEIVVEFICSMLMTMRFGILVIFFRFSCLVITRHTLNLTRDAVSKSYVLLDQRKLSIWDIRYLLSTDENSETPDPNSAIYKDEALAPLYELERKIHQMKILREQMASIYFEFMSLLVLFCTSLMVTSGFSMLTGEWQEVRKPVVFVFCAGMLIYTCSIGDQYSSGIMEAMDALNSLSCSCKDPATKNQVRIQCRLPRKILSCFLTKK</sequence>
<dbReference type="EMBL" id="JAXCGZ010022680">
    <property type="protein sequence ID" value="KAK7027434.1"/>
    <property type="molecule type" value="Genomic_DNA"/>
</dbReference>
<name>A0AAN8WKV1_HALRR</name>
<feature type="transmembrane region" description="Helical" evidence="2">
    <location>
        <begin position="142"/>
        <end position="164"/>
    </location>
</feature>
<evidence type="ECO:0000313" key="3">
    <source>
        <dbReference type="EMBL" id="KAK7027434.1"/>
    </source>
</evidence>
<evidence type="ECO:0000256" key="2">
    <source>
        <dbReference type="SAM" id="Phobius"/>
    </source>
</evidence>
<reference evidence="3 4" key="1">
    <citation type="submission" date="2023-11" db="EMBL/GenBank/DDBJ databases">
        <title>Halocaridina rubra genome assembly.</title>
        <authorList>
            <person name="Smith C."/>
        </authorList>
    </citation>
    <scope>NUCLEOTIDE SEQUENCE [LARGE SCALE GENOMIC DNA]</scope>
    <source>
        <strain evidence="3">EP-1</strain>
        <tissue evidence="3">Whole</tissue>
    </source>
</reference>
<protein>
    <submittedName>
        <fullName evidence="3">Uncharacterized protein</fullName>
    </submittedName>
</protein>
<feature type="region of interest" description="Disordered" evidence="1">
    <location>
        <begin position="42"/>
        <end position="65"/>
    </location>
</feature>
<organism evidence="3 4">
    <name type="scientific">Halocaridina rubra</name>
    <name type="common">Hawaiian red shrimp</name>
    <dbReference type="NCBI Taxonomy" id="373956"/>
    <lineage>
        <taxon>Eukaryota</taxon>
        <taxon>Metazoa</taxon>
        <taxon>Ecdysozoa</taxon>
        <taxon>Arthropoda</taxon>
        <taxon>Crustacea</taxon>
        <taxon>Multicrustacea</taxon>
        <taxon>Malacostraca</taxon>
        <taxon>Eumalacostraca</taxon>
        <taxon>Eucarida</taxon>
        <taxon>Decapoda</taxon>
        <taxon>Pleocyemata</taxon>
        <taxon>Caridea</taxon>
        <taxon>Atyoidea</taxon>
        <taxon>Atyidae</taxon>
        <taxon>Halocaridina</taxon>
    </lineage>
</organism>
<feature type="transmembrane region" description="Helical" evidence="2">
    <location>
        <begin position="366"/>
        <end position="383"/>
    </location>
</feature>
<dbReference type="AlphaFoldDB" id="A0AAN8WKV1"/>
<keyword evidence="2" id="KW-1133">Transmembrane helix</keyword>
<comment type="caution">
    <text evidence="3">The sequence shown here is derived from an EMBL/GenBank/DDBJ whole genome shotgun (WGS) entry which is preliminary data.</text>
</comment>
<feature type="transmembrane region" description="Helical" evidence="2">
    <location>
        <begin position="331"/>
        <end position="354"/>
    </location>
</feature>
<evidence type="ECO:0000313" key="4">
    <source>
        <dbReference type="Proteomes" id="UP001381693"/>
    </source>
</evidence>
<evidence type="ECO:0000256" key="1">
    <source>
        <dbReference type="SAM" id="MobiDB-lite"/>
    </source>
</evidence>
<accession>A0AAN8WKV1</accession>
<feature type="transmembrane region" description="Helical" evidence="2">
    <location>
        <begin position="226"/>
        <end position="247"/>
    </location>
</feature>